<dbReference type="PRINTS" id="PR00411">
    <property type="entry name" value="PNDRDTASEI"/>
</dbReference>
<dbReference type="EC" id="1.6.5.-" evidence="7"/>
<evidence type="ECO:0000313" key="7">
    <source>
        <dbReference type="EMBL" id="MFC4766328.1"/>
    </source>
</evidence>
<comment type="caution">
    <text evidence="7">The sequence shown here is derived from an EMBL/GenBank/DDBJ whole genome shotgun (WGS) entry which is preliminary data.</text>
</comment>
<evidence type="ECO:0000259" key="6">
    <source>
        <dbReference type="Pfam" id="PF07992"/>
    </source>
</evidence>
<reference evidence="8" key="1">
    <citation type="journal article" date="2019" name="Int. J. Syst. Evol. Microbiol.">
        <title>The Global Catalogue of Microorganisms (GCM) 10K type strain sequencing project: providing services to taxonomists for standard genome sequencing and annotation.</title>
        <authorList>
            <consortium name="The Broad Institute Genomics Platform"/>
            <consortium name="The Broad Institute Genome Sequencing Center for Infectious Disease"/>
            <person name="Wu L."/>
            <person name="Ma J."/>
        </authorList>
    </citation>
    <scope>NUCLEOTIDE SEQUENCE [LARGE SCALE GENOMIC DNA]</scope>
    <source>
        <strain evidence="8">WYCCWR 12678</strain>
    </source>
</reference>
<dbReference type="InterPro" id="IPR036188">
    <property type="entry name" value="FAD/NAD-bd_sf"/>
</dbReference>
<dbReference type="SUPFAM" id="SSF51905">
    <property type="entry name" value="FAD/NAD(P)-binding domain"/>
    <property type="match status" value="1"/>
</dbReference>
<keyword evidence="4" id="KW-0274">FAD</keyword>
<dbReference type="RefSeq" id="WP_380024152.1">
    <property type="nucleotide sequence ID" value="NZ_JBHSHC010000014.1"/>
</dbReference>
<evidence type="ECO:0000256" key="4">
    <source>
        <dbReference type="ARBA" id="ARBA00022827"/>
    </source>
</evidence>
<dbReference type="GO" id="GO:0016491">
    <property type="term" value="F:oxidoreductase activity"/>
    <property type="evidence" value="ECO:0007669"/>
    <property type="project" value="UniProtKB-KW"/>
</dbReference>
<dbReference type="PANTHER" id="PTHR42913">
    <property type="entry name" value="APOPTOSIS-INDUCING FACTOR 1"/>
    <property type="match status" value="1"/>
</dbReference>
<gene>
    <name evidence="7" type="ORF">ACFO8Q_02795</name>
</gene>
<dbReference type="InterPro" id="IPR051169">
    <property type="entry name" value="NADH-Q_oxidoreductase"/>
</dbReference>
<evidence type="ECO:0000313" key="8">
    <source>
        <dbReference type="Proteomes" id="UP001596002"/>
    </source>
</evidence>
<dbReference type="PANTHER" id="PTHR42913:SF3">
    <property type="entry name" value="64 KDA MITOCHONDRIAL NADH DEHYDROGENASE (EUROFUNG)"/>
    <property type="match status" value="1"/>
</dbReference>
<dbReference type="Proteomes" id="UP001596002">
    <property type="component" value="Unassembled WGS sequence"/>
</dbReference>
<keyword evidence="3" id="KW-0285">Flavoprotein</keyword>
<evidence type="ECO:0000256" key="5">
    <source>
        <dbReference type="ARBA" id="ARBA00023002"/>
    </source>
</evidence>
<keyword evidence="8" id="KW-1185">Reference proteome</keyword>
<evidence type="ECO:0000256" key="1">
    <source>
        <dbReference type="ARBA" id="ARBA00001974"/>
    </source>
</evidence>
<dbReference type="Gene3D" id="3.50.50.100">
    <property type="match status" value="1"/>
</dbReference>
<comment type="similarity">
    <text evidence="2">Belongs to the NADH dehydrogenase family.</text>
</comment>
<organism evidence="7 8">
    <name type="scientific">Effusibacillus consociatus</name>
    <dbReference type="NCBI Taxonomy" id="1117041"/>
    <lineage>
        <taxon>Bacteria</taxon>
        <taxon>Bacillati</taxon>
        <taxon>Bacillota</taxon>
        <taxon>Bacilli</taxon>
        <taxon>Bacillales</taxon>
        <taxon>Alicyclobacillaceae</taxon>
        <taxon>Effusibacillus</taxon>
    </lineage>
</organism>
<evidence type="ECO:0000256" key="2">
    <source>
        <dbReference type="ARBA" id="ARBA00005272"/>
    </source>
</evidence>
<dbReference type="Pfam" id="PF07992">
    <property type="entry name" value="Pyr_redox_2"/>
    <property type="match status" value="1"/>
</dbReference>
<dbReference type="InterPro" id="IPR023753">
    <property type="entry name" value="FAD/NAD-binding_dom"/>
</dbReference>
<evidence type="ECO:0000256" key="3">
    <source>
        <dbReference type="ARBA" id="ARBA00022630"/>
    </source>
</evidence>
<protein>
    <submittedName>
        <fullName evidence="7">NAD(P)/FAD-dependent oxidoreductase</fullName>
        <ecNumber evidence="7">1.6.5.-</ecNumber>
    </submittedName>
</protein>
<feature type="domain" description="FAD/NAD(P)-binding" evidence="6">
    <location>
        <begin position="3"/>
        <end position="313"/>
    </location>
</feature>
<dbReference type="EMBL" id="JBHSHC010000014">
    <property type="protein sequence ID" value="MFC4766328.1"/>
    <property type="molecule type" value="Genomic_DNA"/>
</dbReference>
<sequence length="394" mass="42912">MSKVLILGAGYGGLAAAVKMQKAKIPFTIVNKHSYHYFTTLLHEPAGGRNDFEPYSVELSEVLKGPEATIVKDEIKGIKPAEKKVIGKNGEHSYDYLIYALGNAPEFFGIPGLQEHSLLLRSLETAKEIRSHIEENFAAYAADKDPSRLRIVVGGAGLTGVELCGELAEYLPHLASKYRVPDNKIELINLEAAPTILPMLDQRLQETALEVLTNKGVQVRTNEKIVRVGENEVELATGEKINARTIIWTGGVRANPLLSEAGFDCDPRGRAKVNEFLQSVDYPDIFVIGDSSCFIGEDGRPLPPTAQLAGQMGDHVVDNLQALMKGEPMKKFVFNYMGTLASIGAEVGVGNVKGFRAKGVTASLMKEASKAKWLINLGGLSLLAKKNKQFTKSY</sequence>
<comment type="cofactor">
    <cofactor evidence="1">
        <name>FAD</name>
        <dbReference type="ChEBI" id="CHEBI:57692"/>
    </cofactor>
</comment>
<proteinExistence type="inferred from homology"/>
<accession>A0ABV9PXD9</accession>
<name>A0ABV9PXD9_9BACL</name>
<dbReference type="PRINTS" id="PR00368">
    <property type="entry name" value="FADPNR"/>
</dbReference>
<keyword evidence="5 7" id="KW-0560">Oxidoreductase</keyword>